<evidence type="ECO:0000313" key="2">
    <source>
        <dbReference type="Proteomes" id="UP000078397"/>
    </source>
</evidence>
<dbReference type="SUPFAM" id="SSF69118">
    <property type="entry name" value="AhpD-like"/>
    <property type="match status" value="1"/>
</dbReference>
<dbReference type="Proteomes" id="UP000078397">
    <property type="component" value="Unassembled WGS sequence"/>
</dbReference>
<organism evidence="1 2">
    <name type="scientific">Pochonia chlamydosporia 170</name>
    <dbReference type="NCBI Taxonomy" id="1380566"/>
    <lineage>
        <taxon>Eukaryota</taxon>
        <taxon>Fungi</taxon>
        <taxon>Dikarya</taxon>
        <taxon>Ascomycota</taxon>
        <taxon>Pezizomycotina</taxon>
        <taxon>Sordariomycetes</taxon>
        <taxon>Hypocreomycetidae</taxon>
        <taxon>Hypocreales</taxon>
        <taxon>Clavicipitaceae</taxon>
        <taxon>Pochonia</taxon>
    </lineage>
</organism>
<gene>
    <name evidence="1" type="ORF">VFPPC_09319</name>
</gene>
<proteinExistence type="predicted"/>
<sequence>MPAQQPILTAQFVDELKHHPALPQGSWYVISAAVLCALNCPNEVAELFKYAIEGEPDTAAQQRVAERLREALIKVIPVSGMPKSIRALLALKPKTPPELLHESSHETARTMDFTKTAASDVFARGEKFFDTVYGNKSASLMKVMDSCGTPDLGASARLMYSFFLGNTSVLSARETMFVTFSGGIATDVQDIVLNHMRGAINHGATVQEVNAVRQLAILICERAGD</sequence>
<dbReference type="Gene3D" id="1.20.1290.10">
    <property type="entry name" value="AhpD-like"/>
    <property type="match status" value="1"/>
</dbReference>
<dbReference type="PANTHER" id="PTHR28180">
    <property type="entry name" value="CONSERVED MITOCHONDRIAL PROTEIN-RELATED"/>
    <property type="match status" value="1"/>
</dbReference>
<name>A0A179F828_METCM</name>
<dbReference type="EMBL" id="LSBJ02000007">
    <property type="protein sequence ID" value="OAQ61490.2"/>
    <property type="molecule type" value="Genomic_DNA"/>
</dbReference>
<dbReference type="OrthoDB" id="5537330at2759"/>
<dbReference type="RefSeq" id="XP_022284136.1">
    <property type="nucleotide sequence ID" value="XM_022428651.1"/>
</dbReference>
<reference evidence="1 2" key="1">
    <citation type="journal article" date="2016" name="PLoS Pathog.">
        <title>Biosynthesis of antibiotic leucinostatins in bio-control fungus Purpureocillium lilacinum and their inhibition on phytophthora revealed by genome mining.</title>
        <authorList>
            <person name="Wang G."/>
            <person name="Liu Z."/>
            <person name="Lin R."/>
            <person name="Li E."/>
            <person name="Mao Z."/>
            <person name="Ling J."/>
            <person name="Yang Y."/>
            <person name="Yin W.B."/>
            <person name="Xie B."/>
        </authorList>
    </citation>
    <scope>NUCLEOTIDE SEQUENCE [LARGE SCALE GENOMIC DNA]</scope>
    <source>
        <strain evidence="1">170</strain>
    </source>
</reference>
<keyword evidence="2" id="KW-1185">Reference proteome</keyword>
<comment type="caution">
    <text evidence="1">The sequence shown here is derived from an EMBL/GenBank/DDBJ whole genome shotgun (WGS) entry which is preliminary data.</text>
</comment>
<dbReference type="KEGG" id="pchm:VFPPC_09319"/>
<dbReference type="InterPro" id="IPR029032">
    <property type="entry name" value="AhpD-like"/>
</dbReference>
<dbReference type="PANTHER" id="PTHR28180:SF2">
    <property type="entry name" value="PEROXISOMAL PROTEIN 2"/>
    <property type="match status" value="1"/>
</dbReference>
<dbReference type="InterPro" id="IPR052999">
    <property type="entry name" value="PTS1_Protein"/>
</dbReference>
<accession>A0A179F828</accession>
<dbReference type="STRING" id="1380566.A0A179F828"/>
<dbReference type="GeneID" id="28851872"/>
<protein>
    <submittedName>
        <fullName evidence="1">Carboxymuconolactone decarboxylase</fullName>
    </submittedName>
</protein>
<dbReference type="AlphaFoldDB" id="A0A179F828"/>
<evidence type="ECO:0000313" key="1">
    <source>
        <dbReference type="EMBL" id="OAQ61490.2"/>
    </source>
</evidence>